<keyword evidence="1" id="KW-0175">Coiled coil</keyword>
<dbReference type="OrthoDB" id="192575at2"/>
<evidence type="ECO:0000313" key="4">
    <source>
        <dbReference type="Proteomes" id="UP000295361"/>
    </source>
</evidence>
<organism evidence="3 4">
    <name type="scientific">Roseateles toxinivorans</name>
    <dbReference type="NCBI Taxonomy" id="270368"/>
    <lineage>
        <taxon>Bacteria</taxon>
        <taxon>Pseudomonadati</taxon>
        <taxon>Pseudomonadota</taxon>
        <taxon>Betaproteobacteria</taxon>
        <taxon>Burkholderiales</taxon>
        <taxon>Sphaerotilaceae</taxon>
        <taxon>Roseateles</taxon>
    </lineage>
</organism>
<dbReference type="Proteomes" id="UP000295361">
    <property type="component" value="Unassembled WGS sequence"/>
</dbReference>
<dbReference type="InParanoid" id="A0A4R6QNQ2"/>
<dbReference type="SUPFAM" id="SSF48452">
    <property type="entry name" value="TPR-like"/>
    <property type="match status" value="1"/>
</dbReference>
<evidence type="ECO:0000256" key="2">
    <source>
        <dbReference type="SAM" id="SignalP"/>
    </source>
</evidence>
<feature type="coiled-coil region" evidence="1">
    <location>
        <begin position="175"/>
        <end position="202"/>
    </location>
</feature>
<dbReference type="RefSeq" id="WP_133701948.1">
    <property type="nucleotide sequence ID" value="NZ_SNXS01000004.1"/>
</dbReference>
<accession>A0A4R6QNQ2</accession>
<evidence type="ECO:0000256" key="1">
    <source>
        <dbReference type="SAM" id="Coils"/>
    </source>
</evidence>
<keyword evidence="4" id="KW-1185">Reference proteome</keyword>
<protein>
    <submittedName>
        <fullName evidence="3">Tetratricopeptide repeat protein</fullName>
    </submittedName>
</protein>
<gene>
    <name evidence="3" type="ORF">DES47_104399</name>
</gene>
<dbReference type="Gene3D" id="1.25.40.10">
    <property type="entry name" value="Tetratricopeptide repeat domain"/>
    <property type="match status" value="2"/>
</dbReference>
<feature type="signal peptide" evidence="2">
    <location>
        <begin position="1"/>
        <end position="20"/>
    </location>
</feature>
<sequence length="328" mass="35163">MKNNILAALLLSLAALSAQAGPLKDPQWMAWLDAGKAVELDKAGRAHVQSQPDDAQGYLAVALAATTTAEPSALEAALKTAEACVARLPQAAQCHYALGSVVGQQAMTASMFKMVGMASRIREAFSKAVELDPLFFEARDGLVQYYLMAPSIAGGSVSKAREAAEAVQAKQPEQAKLLRARIAAKEEKWADAERELNSIKSDDKGLRDEARGVWGQMAFKLMSDKQPAKARPMFELLVRDYPGHAIGPYGLGRVLIDGGKADEAIVLLERARALEGAAELPIDHRLGIALLAKGDKAGAKAALERFVKNTRANPRNLEDAKKRLAELA</sequence>
<dbReference type="InterPro" id="IPR011990">
    <property type="entry name" value="TPR-like_helical_dom_sf"/>
</dbReference>
<keyword evidence="2" id="KW-0732">Signal</keyword>
<name>A0A4R6QNQ2_9BURK</name>
<feature type="chain" id="PRO_5020235075" evidence="2">
    <location>
        <begin position="21"/>
        <end position="328"/>
    </location>
</feature>
<comment type="caution">
    <text evidence="3">The sequence shown here is derived from an EMBL/GenBank/DDBJ whole genome shotgun (WGS) entry which is preliminary data.</text>
</comment>
<dbReference type="Pfam" id="PF14559">
    <property type="entry name" value="TPR_19"/>
    <property type="match status" value="1"/>
</dbReference>
<dbReference type="AlphaFoldDB" id="A0A4R6QNQ2"/>
<proteinExistence type="predicted"/>
<dbReference type="EMBL" id="SNXS01000004">
    <property type="protein sequence ID" value="TDP64111.1"/>
    <property type="molecule type" value="Genomic_DNA"/>
</dbReference>
<reference evidence="3 4" key="1">
    <citation type="submission" date="2019-03" db="EMBL/GenBank/DDBJ databases">
        <title>Genomic Encyclopedia of Type Strains, Phase IV (KMG-IV): sequencing the most valuable type-strain genomes for metagenomic binning, comparative biology and taxonomic classification.</title>
        <authorList>
            <person name="Goeker M."/>
        </authorList>
    </citation>
    <scope>NUCLEOTIDE SEQUENCE [LARGE SCALE GENOMIC DNA]</scope>
    <source>
        <strain evidence="3 4">DSM 16998</strain>
    </source>
</reference>
<evidence type="ECO:0000313" key="3">
    <source>
        <dbReference type="EMBL" id="TDP64111.1"/>
    </source>
</evidence>